<organism evidence="14 15">
    <name type="scientific">Lactococcus cremoris subsp. cremoris GE214</name>
    <dbReference type="NCBI Taxonomy" id="1415168"/>
    <lineage>
        <taxon>Bacteria</taxon>
        <taxon>Bacillati</taxon>
        <taxon>Bacillota</taxon>
        <taxon>Bacilli</taxon>
        <taxon>Lactobacillales</taxon>
        <taxon>Streptococcaceae</taxon>
        <taxon>Lactococcus</taxon>
        <taxon>Lactococcus cremoris subsp. cremoris</taxon>
    </lineage>
</organism>
<feature type="transmembrane region" description="Helical" evidence="13">
    <location>
        <begin position="39"/>
        <end position="58"/>
    </location>
</feature>
<dbReference type="InterPro" id="IPR010617">
    <property type="entry name" value="TMEM175-like"/>
</dbReference>
<keyword evidence="8 13" id="KW-1133">Transmembrane helix</keyword>
<feature type="transmembrane region" description="Helical" evidence="13">
    <location>
        <begin position="147"/>
        <end position="178"/>
    </location>
</feature>
<evidence type="ECO:0000256" key="12">
    <source>
        <dbReference type="ARBA" id="ARBA00034430"/>
    </source>
</evidence>
<evidence type="ECO:0000256" key="5">
    <source>
        <dbReference type="ARBA" id="ARBA00022692"/>
    </source>
</evidence>
<reference evidence="14 15" key="1">
    <citation type="submission" date="2014-06" db="EMBL/GenBank/DDBJ databases">
        <title>Draft genome sequence of the putrescine producing strain Lactococcus lactis subsp cremoris GE214.</title>
        <authorList>
            <person name="Ladero V."/>
            <person name="Linares D.M."/>
            <person name="del Rio B."/>
            <person name="Mayo B."/>
            <person name="Martin M.C."/>
            <person name="Fernandez M."/>
            <person name="Alvarez M.A."/>
        </authorList>
    </citation>
    <scope>NUCLEOTIDE SEQUENCE [LARGE SCALE GENOMIC DNA]</scope>
    <source>
        <strain evidence="14 15">GE214</strain>
    </source>
</reference>
<keyword evidence="3" id="KW-0813">Transport</keyword>
<evidence type="ECO:0000256" key="2">
    <source>
        <dbReference type="ARBA" id="ARBA00006920"/>
    </source>
</evidence>
<evidence type="ECO:0000256" key="11">
    <source>
        <dbReference type="ARBA" id="ARBA00023303"/>
    </source>
</evidence>
<dbReference type="Pfam" id="PF06736">
    <property type="entry name" value="TMEM175"/>
    <property type="match status" value="1"/>
</dbReference>
<accession>A0A084A7S1</accession>
<evidence type="ECO:0000256" key="3">
    <source>
        <dbReference type="ARBA" id="ARBA00022448"/>
    </source>
</evidence>
<feature type="transmembrane region" description="Helical" evidence="13">
    <location>
        <begin position="106"/>
        <end position="127"/>
    </location>
</feature>
<proteinExistence type="inferred from homology"/>
<dbReference type="RefSeq" id="WP_042748948.1">
    <property type="nucleotide sequence ID" value="NZ_AZSI01000188.1"/>
</dbReference>
<keyword evidence="11" id="KW-0407">Ion channel</keyword>
<dbReference type="GO" id="GO:0016020">
    <property type="term" value="C:membrane"/>
    <property type="evidence" value="ECO:0007669"/>
    <property type="project" value="UniProtKB-SubCell"/>
</dbReference>
<protein>
    <submittedName>
        <fullName evidence="14">Putative membrane protein</fullName>
    </submittedName>
</protein>
<dbReference type="EMBL" id="AZSI01000188">
    <property type="protein sequence ID" value="KEY61350.1"/>
    <property type="molecule type" value="Genomic_DNA"/>
</dbReference>
<name>A0A084A7S1_LACLC</name>
<dbReference type="GO" id="GO:0005267">
    <property type="term" value="F:potassium channel activity"/>
    <property type="evidence" value="ECO:0007669"/>
    <property type="project" value="UniProtKB-KW"/>
</dbReference>
<evidence type="ECO:0000256" key="8">
    <source>
        <dbReference type="ARBA" id="ARBA00022989"/>
    </source>
</evidence>
<dbReference type="Proteomes" id="UP000028401">
    <property type="component" value="Unassembled WGS sequence"/>
</dbReference>
<evidence type="ECO:0000256" key="1">
    <source>
        <dbReference type="ARBA" id="ARBA00004141"/>
    </source>
</evidence>
<keyword evidence="4" id="KW-0633">Potassium transport</keyword>
<feature type="transmembrane region" description="Helical" evidence="13">
    <location>
        <begin position="74"/>
        <end position="94"/>
    </location>
</feature>
<comment type="similarity">
    <text evidence="2">Belongs to the TMEM175 family.</text>
</comment>
<evidence type="ECO:0000313" key="14">
    <source>
        <dbReference type="EMBL" id="KEY61350.1"/>
    </source>
</evidence>
<comment type="catalytic activity">
    <reaction evidence="12">
        <text>K(+)(in) = K(+)(out)</text>
        <dbReference type="Rhea" id="RHEA:29463"/>
        <dbReference type="ChEBI" id="CHEBI:29103"/>
    </reaction>
</comment>
<keyword evidence="7" id="KW-0630">Potassium</keyword>
<sequence length="188" mass="21609">MSKTRLEAFTDAIIAIIMTVLVLEVVRPDSDSLQSFIDLLPHLGVYLVSFFILAIYWVNHHHLFQSIKKINGKVLWINISFLFVLSLIPIFSNWVSIYPNSFIPELGYVIIFFFGNFIYLLLTRELLKINGHRKTSESTVRKNIISVGLNVISIILGYFIAPVIMLIASALIFSMWVIPDKNIEKMFK</sequence>
<dbReference type="GO" id="GO:0015252">
    <property type="term" value="F:proton channel activity"/>
    <property type="evidence" value="ECO:0007669"/>
    <property type="project" value="InterPro"/>
</dbReference>
<evidence type="ECO:0000256" key="9">
    <source>
        <dbReference type="ARBA" id="ARBA00023065"/>
    </source>
</evidence>
<evidence type="ECO:0000256" key="7">
    <source>
        <dbReference type="ARBA" id="ARBA00022958"/>
    </source>
</evidence>
<keyword evidence="9" id="KW-0406">Ion transport</keyword>
<dbReference type="PANTHER" id="PTHR31462:SF5">
    <property type="entry name" value="ENDOSOMAL_LYSOSOMAL PROTON CHANNEL TMEM175"/>
    <property type="match status" value="1"/>
</dbReference>
<gene>
    <name evidence="14" type="ORF">U725_02507</name>
</gene>
<keyword evidence="10 13" id="KW-0472">Membrane</keyword>
<comment type="subcellular location">
    <subcellularLocation>
        <location evidence="1">Membrane</location>
        <topology evidence="1">Multi-pass membrane protein</topology>
    </subcellularLocation>
</comment>
<evidence type="ECO:0000313" key="15">
    <source>
        <dbReference type="Proteomes" id="UP000028401"/>
    </source>
</evidence>
<evidence type="ECO:0000256" key="10">
    <source>
        <dbReference type="ARBA" id="ARBA00023136"/>
    </source>
</evidence>
<keyword evidence="6" id="KW-0631">Potassium channel</keyword>
<evidence type="ECO:0000256" key="4">
    <source>
        <dbReference type="ARBA" id="ARBA00022538"/>
    </source>
</evidence>
<comment type="caution">
    <text evidence="14">The sequence shown here is derived from an EMBL/GenBank/DDBJ whole genome shotgun (WGS) entry which is preliminary data.</text>
</comment>
<dbReference type="AlphaFoldDB" id="A0A084A7S1"/>
<evidence type="ECO:0000256" key="13">
    <source>
        <dbReference type="SAM" id="Phobius"/>
    </source>
</evidence>
<evidence type="ECO:0000256" key="6">
    <source>
        <dbReference type="ARBA" id="ARBA00022826"/>
    </source>
</evidence>
<dbReference type="PATRIC" id="fig|1415168.3.peg.2563"/>
<dbReference type="PANTHER" id="PTHR31462">
    <property type="entry name" value="ENDOSOMAL/LYSOSOMAL POTASSIUM CHANNEL TMEM175"/>
    <property type="match status" value="1"/>
</dbReference>
<feature type="transmembrane region" description="Helical" evidence="13">
    <location>
        <begin position="9"/>
        <end position="27"/>
    </location>
</feature>
<keyword evidence="5 13" id="KW-0812">Transmembrane</keyword>